<accession>A0A9D2H0N5</accession>
<organism evidence="1 2">
    <name type="scientific">Candidatus Gallimonas gallistercoris</name>
    <dbReference type="NCBI Taxonomy" id="2838602"/>
    <lineage>
        <taxon>Bacteria</taxon>
        <taxon>Bacillati</taxon>
        <taxon>Bacillota</taxon>
        <taxon>Clostridia</taxon>
        <taxon>Candidatus Gallimonas</taxon>
    </lineage>
</organism>
<protein>
    <submittedName>
        <fullName evidence="1">Uncharacterized protein</fullName>
    </submittedName>
</protein>
<dbReference type="EMBL" id="DXAJ01000005">
    <property type="protein sequence ID" value="HJA01797.1"/>
    <property type="molecule type" value="Genomic_DNA"/>
</dbReference>
<sequence length="666" mass="75525">MNRSIMYWKWDNDVLDLSVLDKKTDDLLSRTQIGNIFIGTQWIVDRFHGEKLGAAFRRVIERLHAAGRKAMIECCIRNEGEPFYRQYPGEPSYLLSFYECEADEHGAGTFRIPHEPVWHYWRHTGDGGEHKLFACYRLKKTGAFSYSSAVRCDGIAASRAVKAGEGYEIEISFTGAEKGESVAVCVGFPQPIVDLAHPKLLPYFRTMAEHAKELGADGVFSDEWGYDMILKIVKPNPYDDTELNLRHISWSEHFESKCLEYTKRQLFDRLLDLFYTKDGEAERSKEAVDDYLRTLRLLCTENEEGMYETVKEVLGKDAFWGVHPTWWGSVDSLNFEFYKNGFYWWDAKRDYAQTDETILYCIRTALAHRFSAPVWYNMWYSMGTRDINTYYTETWRNLRYGGRTHYLGYECPNEAVVLELKPEGMLESIEEMDARVRLFDGAGAVQPDCRLLLLFGYEAVSNWADIGMTMPWKPQNPRLDAVLNTANAVFSEVLCDLVPSYAAENASLFVNGRGRAQYGTQEYDAVVVLYPDGMTKAAEDFVRALPKDRLVLCGGGALQEELCAAGAAGREDIPSAAEIVSLAKGMGVPANRREGGVLLQDGSILFTAEGKKHIKNPLSLDFVWQGKRMRFEGFDALWISQDGTRAVYPEGTLTADGKTLSSEVTL</sequence>
<evidence type="ECO:0000313" key="2">
    <source>
        <dbReference type="Proteomes" id="UP000824221"/>
    </source>
</evidence>
<dbReference type="Proteomes" id="UP000824221">
    <property type="component" value="Unassembled WGS sequence"/>
</dbReference>
<reference evidence="1" key="2">
    <citation type="submission" date="2021-04" db="EMBL/GenBank/DDBJ databases">
        <authorList>
            <person name="Gilroy R."/>
        </authorList>
    </citation>
    <scope>NUCLEOTIDE SEQUENCE</scope>
    <source>
        <strain evidence="1">CHK156-179</strain>
    </source>
</reference>
<proteinExistence type="predicted"/>
<comment type="caution">
    <text evidence="1">The sequence shown here is derived from an EMBL/GenBank/DDBJ whole genome shotgun (WGS) entry which is preliminary data.</text>
</comment>
<dbReference type="AlphaFoldDB" id="A0A9D2H0N5"/>
<gene>
    <name evidence="1" type="ORF">H9797_00250</name>
</gene>
<evidence type="ECO:0000313" key="1">
    <source>
        <dbReference type="EMBL" id="HJA01797.1"/>
    </source>
</evidence>
<reference evidence="1" key="1">
    <citation type="journal article" date="2021" name="PeerJ">
        <title>Extensive microbial diversity within the chicken gut microbiome revealed by metagenomics and culture.</title>
        <authorList>
            <person name="Gilroy R."/>
            <person name="Ravi A."/>
            <person name="Getino M."/>
            <person name="Pursley I."/>
            <person name="Horton D.L."/>
            <person name="Alikhan N.F."/>
            <person name="Baker D."/>
            <person name="Gharbi K."/>
            <person name="Hall N."/>
            <person name="Watson M."/>
            <person name="Adriaenssens E.M."/>
            <person name="Foster-Nyarko E."/>
            <person name="Jarju S."/>
            <person name="Secka A."/>
            <person name="Antonio M."/>
            <person name="Oren A."/>
            <person name="Chaudhuri R.R."/>
            <person name="La Ragione R."/>
            <person name="Hildebrand F."/>
            <person name="Pallen M.J."/>
        </authorList>
    </citation>
    <scope>NUCLEOTIDE SEQUENCE</scope>
    <source>
        <strain evidence="1">CHK156-179</strain>
    </source>
</reference>
<name>A0A9D2H0N5_9FIRM</name>